<evidence type="ECO:0000256" key="6">
    <source>
        <dbReference type="ARBA" id="ARBA00022989"/>
    </source>
</evidence>
<gene>
    <name evidence="12" type="ORF">IFM89_037509</name>
</gene>
<dbReference type="InterPro" id="IPR017972">
    <property type="entry name" value="Cyt_P450_CS"/>
</dbReference>
<dbReference type="Proteomes" id="UP000631114">
    <property type="component" value="Unassembled WGS sequence"/>
</dbReference>
<dbReference type="GO" id="GO:0016705">
    <property type="term" value="F:oxidoreductase activity, acting on paired donors, with incorporation or reduction of molecular oxygen"/>
    <property type="evidence" value="ECO:0007669"/>
    <property type="project" value="InterPro"/>
</dbReference>
<dbReference type="PANTHER" id="PTHR47947:SF26">
    <property type="entry name" value="CYTOCHROME P450"/>
    <property type="match status" value="1"/>
</dbReference>
<keyword evidence="7 11" id="KW-0560">Oxidoreductase</keyword>
<name>A0A835MB43_9MAGN</name>
<evidence type="ECO:0000256" key="5">
    <source>
        <dbReference type="ARBA" id="ARBA00022723"/>
    </source>
</evidence>
<dbReference type="InterPro" id="IPR050651">
    <property type="entry name" value="Plant_Cytochrome_P450_Monoox"/>
</dbReference>
<dbReference type="GO" id="GO:0005506">
    <property type="term" value="F:iron ion binding"/>
    <property type="evidence" value="ECO:0007669"/>
    <property type="project" value="InterPro"/>
</dbReference>
<dbReference type="PRINTS" id="PR00463">
    <property type="entry name" value="EP450I"/>
</dbReference>
<keyword evidence="3 10" id="KW-0349">Heme</keyword>
<protein>
    <recommendedName>
        <fullName evidence="14">Cytochrome P450</fullName>
    </recommendedName>
</protein>
<evidence type="ECO:0000256" key="11">
    <source>
        <dbReference type="RuleBase" id="RU000461"/>
    </source>
</evidence>
<evidence type="ECO:0008006" key="14">
    <source>
        <dbReference type="Google" id="ProtNLM"/>
    </source>
</evidence>
<evidence type="ECO:0000256" key="1">
    <source>
        <dbReference type="ARBA" id="ARBA00001971"/>
    </source>
</evidence>
<reference evidence="12 13" key="1">
    <citation type="submission" date="2020-10" db="EMBL/GenBank/DDBJ databases">
        <title>The Coptis chinensis genome and diversification of protoberbering-type alkaloids.</title>
        <authorList>
            <person name="Wang B."/>
            <person name="Shu S."/>
            <person name="Song C."/>
            <person name="Liu Y."/>
        </authorList>
    </citation>
    <scope>NUCLEOTIDE SEQUENCE [LARGE SCALE GENOMIC DNA]</scope>
    <source>
        <strain evidence="12">HL-2020</strain>
        <tissue evidence="12">Leaf</tissue>
    </source>
</reference>
<evidence type="ECO:0000313" key="13">
    <source>
        <dbReference type="Proteomes" id="UP000631114"/>
    </source>
</evidence>
<dbReference type="OrthoDB" id="2789670at2759"/>
<keyword evidence="5 10" id="KW-0479">Metal-binding</keyword>
<evidence type="ECO:0000256" key="4">
    <source>
        <dbReference type="ARBA" id="ARBA00022692"/>
    </source>
</evidence>
<sequence length="557" mass="62532">MDFAAMLQSALFILSLMVVYTKFWRKSATSNNTSSARYFASTNNKRKRTPPVAAGSKPILGHLHMLMGDELPHHVLGKLADKHGPAFLIHIGPHPELVVSSWELAKECFTTNDKYFVNRPSNKAFKYLSYDQASVGFAPYGPLWIEMRKVSKSNLLSNQRIQMQKQVRATEVDAFFNELYQLCSTPNNNDATSSNSSYDKDGVVVGRGPVIVEMNKWFEELTLNVVTRMVSGKQHVGTNARHGDSEAKYYKKVIDDAARFMGNHVISDIFPSLGWLDYLLGHDGAMKKTGKELDSIFDSWVKEHQQKRKVQGSSNKDHEEDFIDITLSVMEESQLHGLDIETFIKSICVGMIFGGSDTTSVALTWVLSLLLNNRDILEKAQDELDQHVGKERKVDDSDINNLVYLGAIVKESMRLYQAGPVFEREATEDCNIGGFHVKAGTRLMVNVWKVQQDPTVWSDPSEFRPERFLSGNSAGMDVKGQHFELIPFGSGRRMCPGLGFALNVIHLVLARLLHSFDLATPLNAKVDMTETSSITNYKGTPLEVLLTPRLNSRLYDN</sequence>
<dbReference type="GO" id="GO:0004497">
    <property type="term" value="F:monooxygenase activity"/>
    <property type="evidence" value="ECO:0007669"/>
    <property type="project" value="UniProtKB-KW"/>
</dbReference>
<evidence type="ECO:0000256" key="3">
    <source>
        <dbReference type="ARBA" id="ARBA00022617"/>
    </source>
</evidence>
<evidence type="ECO:0000256" key="10">
    <source>
        <dbReference type="PIRSR" id="PIRSR602401-1"/>
    </source>
</evidence>
<dbReference type="InterPro" id="IPR001128">
    <property type="entry name" value="Cyt_P450"/>
</dbReference>
<dbReference type="AlphaFoldDB" id="A0A835MB43"/>
<dbReference type="FunFam" id="1.10.630.10:FF:000026">
    <property type="entry name" value="Cytochrome P450 82C4"/>
    <property type="match status" value="1"/>
</dbReference>
<keyword evidence="9" id="KW-0472">Membrane</keyword>
<keyword evidence="4" id="KW-0812">Transmembrane</keyword>
<dbReference type="GO" id="GO:0020037">
    <property type="term" value="F:heme binding"/>
    <property type="evidence" value="ECO:0007669"/>
    <property type="project" value="InterPro"/>
</dbReference>
<dbReference type="Gene3D" id="1.10.630.10">
    <property type="entry name" value="Cytochrome P450"/>
    <property type="match status" value="1"/>
</dbReference>
<comment type="cofactor">
    <cofactor evidence="1 10">
        <name>heme</name>
        <dbReference type="ChEBI" id="CHEBI:30413"/>
    </cofactor>
</comment>
<feature type="binding site" description="axial binding residue" evidence="10">
    <location>
        <position position="495"/>
    </location>
    <ligand>
        <name>heme</name>
        <dbReference type="ChEBI" id="CHEBI:30413"/>
    </ligand>
    <ligandPart>
        <name>Fe</name>
        <dbReference type="ChEBI" id="CHEBI:18248"/>
    </ligandPart>
</feature>
<dbReference type="PROSITE" id="PS00086">
    <property type="entry name" value="CYTOCHROME_P450"/>
    <property type="match status" value="1"/>
</dbReference>
<comment type="caution">
    <text evidence="12">The sequence shown here is derived from an EMBL/GenBank/DDBJ whole genome shotgun (WGS) entry which is preliminary data.</text>
</comment>
<dbReference type="PANTHER" id="PTHR47947">
    <property type="entry name" value="CYTOCHROME P450 82C3-RELATED"/>
    <property type="match status" value="1"/>
</dbReference>
<dbReference type="CDD" id="cd20654">
    <property type="entry name" value="CYP82"/>
    <property type="match status" value="1"/>
</dbReference>
<evidence type="ECO:0000256" key="9">
    <source>
        <dbReference type="ARBA" id="ARBA00023136"/>
    </source>
</evidence>
<dbReference type="SUPFAM" id="SSF48264">
    <property type="entry name" value="Cytochrome P450"/>
    <property type="match status" value="1"/>
</dbReference>
<evidence type="ECO:0000313" key="12">
    <source>
        <dbReference type="EMBL" id="KAF9623107.1"/>
    </source>
</evidence>
<keyword evidence="11" id="KW-0503">Monooxygenase</keyword>
<accession>A0A835MB43</accession>
<comment type="similarity">
    <text evidence="11">Belongs to the cytochrome P450 family.</text>
</comment>
<evidence type="ECO:0000256" key="8">
    <source>
        <dbReference type="ARBA" id="ARBA00023004"/>
    </source>
</evidence>
<dbReference type="InterPro" id="IPR002401">
    <property type="entry name" value="Cyt_P450_E_grp-I"/>
</dbReference>
<dbReference type="PRINTS" id="PR00385">
    <property type="entry name" value="P450"/>
</dbReference>
<evidence type="ECO:0000256" key="7">
    <source>
        <dbReference type="ARBA" id="ARBA00023002"/>
    </source>
</evidence>
<dbReference type="InterPro" id="IPR036396">
    <property type="entry name" value="Cyt_P450_sf"/>
</dbReference>
<keyword evidence="13" id="KW-1185">Reference proteome</keyword>
<keyword evidence="8 10" id="KW-0408">Iron</keyword>
<comment type="subcellular location">
    <subcellularLocation>
        <location evidence="2">Membrane</location>
    </subcellularLocation>
</comment>
<dbReference type="EMBL" id="JADFTS010000002">
    <property type="protein sequence ID" value="KAF9623107.1"/>
    <property type="molecule type" value="Genomic_DNA"/>
</dbReference>
<keyword evidence="6" id="KW-1133">Transmembrane helix</keyword>
<evidence type="ECO:0000256" key="2">
    <source>
        <dbReference type="ARBA" id="ARBA00004370"/>
    </source>
</evidence>
<proteinExistence type="inferred from homology"/>
<dbReference type="GO" id="GO:0044550">
    <property type="term" value="P:secondary metabolite biosynthetic process"/>
    <property type="evidence" value="ECO:0007669"/>
    <property type="project" value="UniProtKB-ARBA"/>
</dbReference>
<dbReference type="Pfam" id="PF00067">
    <property type="entry name" value="p450"/>
    <property type="match status" value="1"/>
</dbReference>
<organism evidence="12 13">
    <name type="scientific">Coptis chinensis</name>
    <dbReference type="NCBI Taxonomy" id="261450"/>
    <lineage>
        <taxon>Eukaryota</taxon>
        <taxon>Viridiplantae</taxon>
        <taxon>Streptophyta</taxon>
        <taxon>Embryophyta</taxon>
        <taxon>Tracheophyta</taxon>
        <taxon>Spermatophyta</taxon>
        <taxon>Magnoliopsida</taxon>
        <taxon>Ranunculales</taxon>
        <taxon>Ranunculaceae</taxon>
        <taxon>Coptidoideae</taxon>
        <taxon>Coptis</taxon>
    </lineage>
</organism>
<dbReference type="GO" id="GO:0016020">
    <property type="term" value="C:membrane"/>
    <property type="evidence" value="ECO:0007669"/>
    <property type="project" value="UniProtKB-SubCell"/>
</dbReference>